<dbReference type="InterPro" id="IPR058594">
    <property type="entry name" value="PB1-like_dom_pln"/>
</dbReference>
<name>A0A8S9III2_BRACR</name>
<evidence type="ECO:0000313" key="3">
    <source>
        <dbReference type="EMBL" id="KAF2569135.1"/>
    </source>
</evidence>
<protein>
    <recommendedName>
        <fullName evidence="2">PB1-like domain-containing protein</fullName>
    </recommendedName>
</protein>
<dbReference type="Pfam" id="PF26130">
    <property type="entry name" value="PB1-like"/>
    <property type="match status" value="1"/>
</dbReference>
<evidence type="ECO:0000256" key="1">
    <source>
        <dbReference type="SAM" id="MobiDB-lite"/>
    </source>
</evidence>
<feature type="compositionally biased region" description="Basic and acidic residues" evidence="1">
    <location>
        <begin position="124"/>
        <end position="139"/>
    </location>
</feature>
<sequence>MSDEDDKLKMHVHYGGVMSKEGEKLCYVGGEVAPDMLVDPDLLTFSIFEDFTRTRQVVSDVKKVWYRLPNEEISSARLIWEDKDCEIVKMAAEAQKCGEVYIYVEHSVSPIDVVDAAGLVNELSRNEFTEPDDGEKADAEDGSEGDESEEESDDENREEESDEEVIEEQHHEEIYEEEDGQDGGVQSEDDNQILGEGVDDPRMVNMFAAMASEASKVLCEDTQPNEDAEEAPETLSQAQSQPTSSNVAPGRGCGRGRRGRPPGRGQARKVVAPRGQGVYMCPFSDRVFECFGSTSREIGGSSSKGSKSKK</sequence>
<dbReference type="AlphaFoldDB" id="A0A8S9III2"/>
<reference evidence="3" key="1">
    <citation type="submission" date="2019-12" db="EMBL/GenBank/DDBJ databases">
        <title>Genome sequencing and annotation of Brassica cretica.</title>
        <authorList>
            <person name="Studholme D.J."/>
            <person name="Sarris P.F."/>
        </authorList>
    </citation>
    <scope>NUCLEOTIDE SEQUENCE</scope>
    <source>
        <strain evidence="3">PFS-001/15</strain>
        <tissue evidence="3">Leaf</tissue>
    </source>
</reference>
<proteinExistence type="predicted"/>
<feature type="region of interest" description="Disordered" evidence="1">
    <location>
        <begin position="124"/>
        <end position="200"/>
    </location>
</feature>
<feature type="compositionally biased region" description="Acidic residues" evidence="1">
    <location>
        <begin position="223"/>
        <end position="232"/>
    </location>
</feature>
<feature type="domain" description="PB1-like" evidence="2">
    <location>
        <begin position="5"/>
        <end position="106"/>
    </location>
</feature>
<feature type="compositionally biased region" description="Acidic residues" evidence="1">
    <location>
        <begin position="140"/>
        <end position="166"/>
    </location>
</feature>
<feature type="compositionally biased region" description="Polar residues" evidence="1">
    <location>
        <begin position="234"/>
        <end position="247"/>
    </location>
</feature>
<evidence type="ECO:0000313" key="4">
    <source>
        <dbReference type="Proteomes" id="UP000712281"/>
    </source>
</evidence>
<dbReference type="Proteomes" id="UP000712281">
    <property type="component" value="Unassembled WGS sequence"/>
</dbReference>
<dbReference type="EMBL" id="QGKW02001911">
    <property type="protein sequence ID" value="KAF2569135.1"/>
    <property type="molecule type" value="Genomic_DNA"/>
</dbReference>
<comment type="caution">
    <text evidence="3">The sequence shown here is derived from an EMBL/GenBank/DDBJ whole genome shotgun (WGS) entry which is preliminary data.</text>
</comment>
<feature type="compositionally biased region" description="Acidic residues" evidence="1">
    <location>
        <begin position="174"/>
        <end position="191"/>
    </location>
</feature>
<gene>
    <name evidence="3" type="ORF">F2Q68_00025829</name>
</gene>
<organism evidence="3 4">
    <name type="scientific">Brassica cretica</name>
    <name type="common">Mustard</name>
    <dbReference type="NCBI Taxonomy" id="69181"/>
    <lineage>
        <taxon>Eukaryota</taxon>
        <taxon>Viridiplantae</taxon>
        <taxon>Streptophyta</taxon>
        <taxon>Embryophyta</taxon>
        <taxon>Tracheophyta</taxon>
        <taxon>Spermatophyta</taxon>
        <taxon>Magnoliopsida</taxon>
        <taxon>eudicotyledons</taxon>
        <taxon>Gunneridae</taxon>
        <taxon>Pentapetalae</taxon>
        <taxon>rosids</taxon>
        <taxon>malvids</taxon>
        <taxon>Brassicales</taxon>
        <taxon>Brassicaceae</taxon>
        <taxon>Brassiceae</taxon>
        <taxon>Brassica</taxon>
    </lineage>
</organism>
<accession>A0A8S9III2</accession>
<evidence type="ECO:0000259" key="2">
    <source>
        <dbReference type="Pfam" id="PF26130"/>
    </source>
</evidence>
<feature type="region of interest" description="Disordered" evidence="1">
    <location>
        <begin position="215"/>
        <end position="275"/>
    </location>
</feature>